<evidence type="ECO:0000313" key="2">
    <source>
        <dbReference type="Proteomes" id="UP001597112"/>
    </source>
</evidence>
<reference evidence="2" key="1">
    <citation type="journal article" date="2019" name="Int. J. Syst. Evol. Microbiol.">
        <title>The Global Catalogue of Microorganisms (GCM) 10K type strain sequencing project: providing services to taxonomists for standard genome sequencing and annotation.</title>
        <authorList>
            <consortium name="The Broad Institute Genomics Platform"/>
            <consortium name="The Broad Institute Genome Sequencing Center for Infectious Disease"/>
            <person name="Wu L."/>
            <person name="Ma J."/>
        </authorList>
    </citation>
    <scope>NUCLEOTIDE SEQUENCE [LARGE SCALE GENOMIC DNA]</scope>
    <source>
        <strain evidence="2">CCUG 58938</strain>
    </source>
</reference>
<proteinExistence type="predicted"/>
<evidence type="ECO:0000313" key="1">
    <source>
        <dbReference type="EMBL" id="MFD0998097.1"/>
    </source>
</evidence>
<organism evidence="1 2">
    <name type="scientific">Ohtaekwangia kribbensis</name>
    <dbReference type="NCBI Taxonomy" id="688913"/>
    <lineage>
        <taxon>Bacteria</taxon>
        <taxon>Pseudomonadati</taxon>
        <taxon>Bacteroidota</taxon>
        <taxon>Cytophagia</taxon>
        <taxon>Cytophagales</taxon>
        <taxon>Fulvivirgaceae</taxon>
        <taxon>Ohtaekwangia</taxon>
    </lineage>
</organism>
<accession>A0ABW3JZ74</accession>
<protein>
    <submittedName>
        <fullName evidence="1">Uncharacterized protein</fullName>
    </submittedName>
</protein>
<keyword evidence="2" id="KW-1185">Reference proteome</keyword>
<comment type="caution">
    <text evidence="1">The sequence shown here is derived from an EMBL/GenBank/DDBJ whole genome shotgun (WGS) entry which is preliminary data.</text>
</comment>
<gene>
    <name evidence="1" type="ORF">ACFQ21_02225</name>
</gene>
<dbReference type="Proteomes" id="UP001597112">
    <property type="component" value="Unassembled WGS sequence"/>
</dbReference>
<sequence length="60" mass="6800">MAKKKVKKGPNTTKVLREDLPFWMKKWKVSGLQIGGAKRALQSDSVSKIEKYLRGKGLIK</sequence>
<name>A0ABW3JZ74_9BACT</name>
<dbReference type="RefSeq" id="WP_377574210.1">
    <property type="nucleotide sequence ID" value="NZ_JBHTKA010000001.1"/>
</dbReference>
<dbReference type="EMBL" id="JBHTKA010000001">
    <property type="protein sequence ID" value="MFD0998097.1"/>
    <property type="molecule type" value="Genomic_DNA"/>
</dbReference>